<comment type="caution">
    <text evidence="1">The sequence shown here is derived from an EMBL/GenBank/DDBJ whole genome shotgun (WGS) entry which is preliminary data.</text>
</comment>
<gene>
    <name evidence="1" type="ORF">MEPE_04716</name>
</gene>
<reference evidence="1" key="1">
    <citation type="submission" date="2023-10" db="EMBL/GenBank/DDBJ databases">
        <authorList>
            <person name="Guldener U."/>
        </authorList>
    </citation>
    <scope>NUCLEOTIDE SEQUENCE</scope>
    <source>
        <strain evidence="1">Mp4</strain>
    </source>
</reference>
<accession>A0AAJ4XQF8</accession>
<dbReference type="EMBL" id="OAPG01000012">
    <property type="protein sequence ID" value="SNX86007.1"/>
    <property type="molecule type" value="Genomic_DNA"/>
</dbReference>
<dbReference type="Proteomes" id="UP001294444">
    <property type="component" value="Unassembled WGS sequence"/>
</dbReference>
<name>A0AAJ4XQF8_9BASI</name>
<dbReference type="AlphaFoldDB" id="A0AAJ4XQF8"/>
<evidence type="ECO:0000313" key="1">
    <source>
        <dbReference type="EMBL" id="SNX86007.1"/>
    </source>
</evidence>
<sequence length="128" mass="14287">MSPPLEQIGHAVFRPYVSKVAGQERVTFKQTSCQLPFPWKACHPAPQYGEIKGHTGRVRSWPLQIAAMDALCEDALSHATMSPGDQRRKESYELCKHGGNIHENGPSEKHIPRTTAPITTKIPYRPAM</sequence>
<proteinExistence type="predicted"/>
<organism evidence="1 2">
    <name type="scientific">Melanopsichium pennsylvanicum</name>
    <dbReference type="NCBI Taxonomy" id="63383"/>
    <lineage>
        <taxon>Eukaryota</taxon>
        <taxon>Fungi</taxon>
        <taxon>Dikarya</taxon>
        <taxon>Basidiomycota</taxon>
        <taxon>Ustilaginomycotina</taxon>
        <taxon>Ustilaginomycetes</taxon>
        <taxon>Ustilaginales</taxon>
        <taxon>Ustilaginaceae</taxon>
        <taxon>Melanopsichium</taxon>
    </lineage>
</organism>
<keyword evidence="2" id="KW-1185">Reference proteome</keyword>
<evidence type="ECO:0000313" key="2">
    <source>
        <dbReference type="Proteomes" id="UP001294444"/>
    </source>
</evidence>
<protein>
    <submittedName>
        <fullName evidence="1">Uncharacterized protein</fullName>
    </submittedName>
</protein>